<keyword evidence="2" id="KW-0472">Membrane</keyword>
<dbReference type="PANTHER" id="PTHR37848:SF1">
    <property type="entry name" value="SUN DOMAIN-CONTAINING PROTEIN"/>
    <property type="match status" value="1"/>
</dbReference>
<proteinExistence type="predicted"/>
<evidence type="ECO:0000313" key="3">
    <source>
        <dbReference type="EMBL" id="KAK7064249.1"/>
    </source>
</evidence>
<protein>
    <submittedName>
        <fullName evidence="3">Uncharacterized protein</fullName>
    </submittedName>
</protein>
<dbReference type="PANTHER" id="PTHR37848">
    <property type="entry name" value="EXPRESSED PROTEIN"/>
    <property type="match status" value="1"/>
</dbReference>
<name>A0AAW0EFH0_9AGAR</name>
<evidence type="ECO:0000256" key="2">
    <source>
        <dbReference type="SAM" id="Phobius"/>
    </source>
</evidence>
<evidence type="ECO:0000256" key="1">
    <source>
        <dbReference type="SAM" id="MobiDB-lite"/>
    </source>
</evidence>
<keyword evidence="4" id="KW-1185">Reference proteome</keyword>
<accession>A0AAW0EFH0</accession>
<gene>
    <name evidence="3" type="ORF">R3P38DRAFT_2823307</name>
</gene>
<feature type="compositionally biased region" description="Pro residues" evidence="1">
    <location>
        <begin position="25"/>
        <end position="37"/>
    </location>
</feature>
<evidence type="ECO:0000313" key="4">
    <source>
        <dbReference type="Proteomes" id="UP001362999"/>
    </source>
</evidence>
<feature type="region of interest" description="Disordered" evidence="1">
    <location>
        <begin position="1"/>
        <end position="67"/>
    </location>
</feature>
<dbReference type="EMBL" id="JAWWNJ010000001">
    <property type="protein sequence ID" value="KAK7064249.1"/>
    <property type="molecule type" value="Genomic_DNA"/>
</dbReference>
<keyword evidence="2" id="KW-0812">Transmembrane</keyword>
<feature type="transmembrane region" description="Helical" evidence="2">
    <location>
        <begin position="306"/>
        <end position="323"/>
    </location>
</feature>
<keyword evidence="2" id="KW-1133">Transmembrane helix</keyword>
<feature type="compositionally biased region" description="Low complexity" evidence="1">
    <location>
        <begin position="371"/>
        <end position="383"/>
    </location>
</feature>
<feature type="region of interest" description="Disordered" evidence="1">
    <location>
        <begin position="349"/>
        <end position="383"/>
    </location>
</feature>
<reference evidence="3 4" key="1">
    <citation type="journal article" date="2024" name="J Genomics">
        <title>Draft genome sequencing and assembly of Favolaschia claudopus CIRM-BRFM 2984 isolated from oak limbs.</title>
        <authorList>
            <person name="Navarro D."/>
            <person name="Drula E."/>
            <person name="Chaduli D."/>
            <person name="Cazenave R."/>
            <person name="Ahrendt S."/>
            <person name="Wang J."/>
            <person name="Lipzen A."/>
            <person name="Daum C."/>
            <person name="Barry K."/>
            <person name="Grigoriev I.V."/>
            <person name="Favel A."/>
            <person name="Rosso M.N."/>
            <person name="Martin F."/>
        </authorList>
    </citation>
    <scope>NUCLEOTIDE SEQUENCE [LARGE SCALE GENOMIC DNA]</scope>
    <source>
        <strain evidence="3 4">CIRM-BRFM 2984</strain>
    </source>
</reference>
<dbReference type="AlphaFoldDB" id="A0AAW0EFH0"/>
<organism evidence="3 4">
    <name type="scientific">Favolaschia claudopus</name>
    <dbReference type="NCBI Taxonomy" id="2862362"/>
    <lineage>
        <taxon>Eukaryota</taxon>
        <taxon>Fungi</taxon>
        <taxon>Dikarya</taxon>
        <taxon>Basidiomycota</taxon>
        <taxon>Agaricomycotina</taxon>
        <taxon>Agaricomycetes</taxon>
        <taxon>Agaricomycetidae</taxon>
        <taxon>Agaricales</taxon>
        <taxon>Marasmiineae</taxon>
        <taxon>Mycenaceae</taxon>
        <taxon>Favolaschia</taxon>
    </lineage>
</organism>
<comment type="caution">
    <text evidence="3">The sequence shown here is derived from an EMBL/GenBank/DDBJ whole genome shotgun (WGS) entry which is preliminary data.</text>
</comment>
<sequence length="434" mass="48638">MILPAYNSKPSDDEEQLLAPQPSTSSPPPFQDDPAPPSAMLIDLSDPSAAIPGGEEPPPEFTPYEAECFNTGSGNIVSHDAHLNSDGEALYRFLLSQSLVLPVFRLHCRGTHSETRHRHVTYQTQDGRSRTRTESYTETVVDFDFHIDASHFASPVHWSVDDAEPAYRGAMWREIDSPQGKRKATRAESKLFKGWIRDRTARGLPPWVTSPEAYADGMSINATVLRSSRTLRQWADEYCASPKYLKEFTYEKVPYGWNIRQLENAVRACIVASPYHGDITVQFNTSASKVYIRPDNRLSRMLSNKWLKFLSIILLIFPFIWLFKRFHSRGGGMWAVCGGAYALKSYVPPPPPQPQDESIRKGPLPSATNTVGGSSSLVPSAAGSSRISGVREGEWFKKWQPTIVRAVTNRYQCTSPLYNTTEEGIPEARYLDGF</sequence>
<dbReference type="Proteomes" id="UP001362999">
    <property type="component" value="Unassembled WGS sequence"/>
</dbReference>